<evidence type="ECO:0000259" key="1">
    <source>
        <dbReference type="Pfam" id="PF13614"/>
    </source>
</evidence>
<dbReference type="FunFam" id="3.40.50.300:FF:000285">
    <property type="entry name" value="Sporulation initiation inhibitor Soj"/>
    <property type="match status" value="1"/>
</dbReference>
<sequence length="241" mass="25725">MKTLAVVNSKGGVGKTTTAVNLSARFASGDARVLIIDLDSQSSASFSLGIGRQDLTPSIGNVFFDQIPIQEIVRQTSIDGLNLITGSIELANADVIMANVKGRENQLSSAVEHISDEYTYIVFDCPPSLSILTVNALVTADAFIVPMCPQYLALEGVITLLSAVEKIQEGIGETAKFLGILLTMVDKRSNAAEELIQMVRNHYKNTVFNTEIGVSSALAEAPGFGQSIFDYAPESNGSKAY</sequence>
<dbReference type="EMBL" id="UINC01152607">
    <property type="protein sequence ID" value="SVD46870.1"/>
    <property type="molecule type" value="Genomic_DNA"/>
</dbReference>
<organism evidence="2">
    <name type="scientific">marine metagenome</name>
    <dbReference type="NCBI Taxonomy" id="408172"/>
    <lineage>
        <taxon>unclassified sequences</taxon>
        <taxon>metagenomes</taxon>
        <taxon>ecological metagenomes</taxon>
    </lineage>
</organism>
<gene>
    <name evidence="2" type="ORF">METZ01_LOCUS399724</name>
</gene>
<reference evidence="2" key="1">
    <citation type="submission" date="2018-05" db="EMBL/GenBank/DDBJ databases">
        <authorList>
            <person name="Lanie J.A."/>
            <person name="Ng W.-L."/>
            <person name="Kazmierczak K.M."/>
            <person name="Andrzejewski T.M."/>
            <person name="Davidsen T.M."/>
            <person name="Wayne K.J."/>
            <person name="Tettelin H."/>
            <person name="Glass J.I."/>
            <person name="Rusch D."/>
            <person name="Podicherti R."/>
            <person name="Tsui H.-C.T."/>
            <person name="Winkler M.E."/>
        </authorList>
    </citation>
    <scope>NUCLEOTIDE SEQUENCE</scope>
</reference>
<dbReference type="SUPFAM" id="SSF52540">
    <property type="entry name" value="P-loop containing nucleoside triphosphate hydrolases"/>
    <property type="match status" value="1"/>
</dbReference>
<dbReference type="PIRSF" id="PIRSF009320">
    <property type="entry name" value="Nuc_binding_HP_1000"/>
    <property type="match status" value="1"/>
</dbReference>
<dbReference type="PANTHER" id="PTHR13696">
    <property type="entry name" value="P-LOOP CONTAINING NUCLEOSIDE TRIPHOSPHATE HYDROLASE"/>
    <property type="match status" value="1"/>
</dbReference>
<proteinExistence type="predicted"/>
<feature type="domain" description="AAA" evidence="1">
    <location>
        <begin position="1"/>
        <end position="170"/>
    </location>
</feature>
<dbReference type="AlphaFoldDB" id="A0A382VKF3"/>
<dbReference type="Gene3D" id="3.40.50.300">
    <property type="entry name" value="P-loop containing nucleotide triphosphate hydrolases"/>
    <property type="match status" value="1"/>
</dbReference>
<name>A0A382VKF3_9ZZZZ</name>
<feature type="non-terminal residue" evidence="2">
    <location>
        <position position="241"/>
    </location>
</feature>
<protein>
    <recommendedName>
        <fullName evidence="1">AAA domain-containing protein</fullName>
    </recommendedName>
</protein>
<accession>A0A382VKF3</accession>
<dbReference type="PANTHER" id="PTHR13696:SF52">
    <property type="entry name" value="PARA FAMILY PROTEIN CT_582"/>
    <property type="match status" value="1"/>
</dbReference>
<evidence type="ECO:0000313" key="2">
    <source>
        <dbReference type="EMBL" id="SVD46870.1"/>
    </source>
</evidence>
<dbReference type="InterPro" id="IPR050678">
    <property type="entry name" value="DNA_Partitioning_ATPase"/>
</dbReference>
<dbReference type="CDD" id="cd02042">
    <property type="entry name" value="ParAB_family"/>
    <property type="match status" value="1"/>
</dbReference>
<dbReference type="InterPro" id="IPR025669">
    <property type="entry name" value="AAA_dom"/>
</dbReference>
<dbReference type="Pfam" id="PF13614">
    <property type="entry name" value="AAA_31"/>
    <property type="match status" value="1"/>
</dbReference>
<dbReference type="InterPro" id="IPR027417">
    <property type="entry name" value="P-loop_NTPase"/>
</dbReference>